<name>A0AA36ART4_OCTVU</name>
<protein>
    <submittedName>
        <fullName evidence="1">Uncharacterized protein</fullName>
    </submittedName>
</protein>
<sequence length="146" mass="16279">MEQTVAKQKYIGVVNVFYNGCRARPHTTFNSSTPEVIFSTGSHNHCAHVNARKAVHSTKSEVMRTSIVSSRKVIATAVQNVDEEAQSLLQAIPRLSRNIHNWRQQALRAPALPDCHSGFEIPDAVKYLENRSLFLVSDSGIDDSEF</sequence>
<gene>
    <name evidence="1" type="ORF">OCTVUL_1B030911</name>
</gene>
<proteinExistence type="predicted"/>
<accession>A0AA36ART4</accession>
<evidence type="ECO:0000313" key="1">
    <source>
        <dbReference type="EMBL" id="CAI9720057.1"/>
    </source>
</evidence>
<dbReference type="AlphaFoldDB" id="A0AA36ART4"/>
<keyword evidence="2" id="KW-1185">Reference proteome</keyword>
<evidence type="ECO:0000313" key="2">
    <source>
        <dbReference type="Proteomes" id="UP001162480"/>
    </source>
</evidence>
<reference evidence="1" key="1">
    <citation type="submission" date="2023-08" db="EMBL/GenBank/DDBJ databases">
        <authorList>
            <person name="Alioto T."/>
            <person name="Alioto T."/>
            <person name="Gomez Garrido J."/>
        </authorList>
    </citation>
    <scope>NUCLEOTIDE SEQUENCE</scope>
</reference>
<dbReference type="Proteomes" id="UP001162480">
    <property type="component" value="Chromosome 3"/>
</dbReference>
<dbReference type="EMBL" id="OX597816">
    <property type="protein sequence ID" value="CAI9720057.1"/>
    <property type="molecule type" value="Genomic_DNA"/>
</dbReference>
<organism evidence="1 2">
    <name type="scientific">Octopus vulgaris</name>
    <name type="common">Common octopus</name>
    <dbReference type="NCBI Taxonomy" id="6645"/>
    <lineage>
        <taxon>Eukaryota</taxon>
        <taxon>Metazoa</taxon>
        <taxon>Spiralia</taxon>
        <taxon>Lophotrochozoa</taxon>
        <taxon>Mollusca</taxon>
        <taxon>Cephalopoda</taxon>
        <taxon>Coleoidea</taxon>
        <taxon>Octopodiformes</taxon>
        <taxon>Octopoda</taxon>
        <taxon>Incirrata</taxon>
        <taxon>Octopodidae</taxon>
        <taxon>Octopus</taxon>
    </lineage>
</organism>